<dbReference type="InterPro" id="IPR002209">
    <property type="entry name" value="Fibroblast_GF_fam"/>
</dbReference>
<dbReference type="GO" id="GO:0008083">
    <property type="term" value="F:growth factor activity"/>
    <property type="evidence" value="ECO:0007669"/>
    <property type="project" value="InterPro"/>
</dbReference>
<dbReference type="PANTHER" id="PTHR11486">
    <property type="entry name" value="FIBROBLAST GROWTH FACTOR"/>
    <property type="match status" value="1"/>
</dbReference>
<evidence type="ECO:0000313" key="3">
    <source>
        <dbReference type="EMBL" id="KOF97407.1"/>
    </source>
</evidence>
<dbReference type="EMBL" id="KQ416321">
    <property type="protein sequence ID" value="KOF97407.1"/>
    <property type="molecule type" value="Genomic_DNA"/>
</dbReference>
<feature type="region of interest" description="Disordered" evidence="2">
    <location>
        <begin position="179"/>
        <end position="216"/>
    </location>
</feature>
<dbReference type="SMART" id="SM00442">
    <property type="entry name" value="FGF"/>
    <property type="match status" value="1"/>
</dbReference>
<reference evidence="3" key="1">
    <citation type="submission" date="2015-07" db="EMBL/GenBank/DDBJ databases">
        <title>MeaNS - Measles Nucleotide Surveillance Program.</title>
        <authorList>
            <person name="Tran T."/>
            <person name="Druce J."/>
        </authorList>
    </citation>
    <scope>NUCLEOTIDE SEQUENCE</scope>
    <source>
        <strain evidence="3">UCB-OBI-ISO-001</strain>
        <tissue evidence="3">Gonad</tissue>
    </source>
</reference>
<dbReference type="InterPro" id="IPR008996">
    <property type="entry name" value="IL1/FGF"/>
</dbReference>
<accession>A0A0L8I7G7</accession>
<evidence type="ECO:0000256" key="2">
    <source>
        <dbReference type="SAM" id="MobiDB-lite"/>
    </source>
</evidence>
<organism evidence="3">
    <name type="scientific">Octopus bimaculoides</name>
    <name type="common">California two-spotted octopus</name>
    <dbReference type="NCBI Taxonomy" id="37653"/>
    <lineage>
        <taxon>Eukaryota</taxon>
        <taxon>Metazoa</taxon>
        <taxon>Spiralia</taxon>
        <taxon>Lophotrochozoa</taxon>
        <taxon>Mollusca</taxon>
        <taxon>Cephalopoda</taxon>
        <taxon>Coleoidea</taxon>
        <taxon>Octopodiformes</taxon>
        <taxon>Octopoda</taxon>
        <taxon>Incirrata</taxon>
        <taxon>Octopodidae</taxon>
        <taxon>Octopus</taxon>
    </lineage>
</organism>
<dbReference type="Gene3D" id="2.80.10.50">
    <property type="match status" value="1"/>
</dbReference>
<dbReference type="STRING" id="37653.A0A0L8I7G7"/>
<gene>
    <name evidence="3" type="ORF">OCBIM_22029899mg</name>
</gene>
<comment type="similarity">
    <text evidence="1">Belongs to the heparin-binding growth factors family.</text>
</comment>
<name>A0A0L8I7G7_OCTBM</name>
<dbReference type="SUPFAM" id="SSF50353">
    <property type="entry name" value="Cytokine"/>
    <property type="match status" value="1"/>
</dbReference>
<feature type="compositionally biased region" description="Basic residues" evidence="2">
    <location>
        <begin position="179"/>
        <end position="208"/>
    </location>
</feature>
<sequence>MTGYFLCMNYLSQLYSSKEFSDDCAFYETLLQQYYTTFYSNKYKKKLNKTWYISIDKKGRPRRGNRSNNHQIRVMFLPLDADEALIKKIESEQRTKTGSNTSATTAIDAVRTAQPPGTGGLSTVSIDMSSPKLASTTTATTSTALAGQMLTTPTTTTTYRKTPRKKKHRCKMKSRLQRKACKRKRRRRRRCKEARLKNKRCRKKKRKLLTKDTEVK</sequence>
<dbReference type="Pfam" id="PF00167">
    <property type="entry name" value="FGF"/>
    <property type="match status" value="1"/>
</dbReference>
<evidence type="ECO:0000256" key="1">
    <source>
        <dbReference type="ARBA" id="ARBA00007936"/>
    </source>
</evidence>
<proteinExistence type="inferred from homology"/>
<dbReference type="AlphaFoldDB" id="A0A0L8I7G7"/>
<dbReference type="OrthoDB" id="5987799at2759"/>
<protein>
    <submittedName>
        <fullName evidence="3">Uncharacterized protein</fullName>
    </submittedName>
</protein>